<dbReference type="PROSITE" id="PS51720">
    <property type="entry name" value="G_AIG1"/>
    <property type="match status" value="1"/>
</dbReference>
<keyword evidence="6" id="KW-1185">Reference proteome</keyword>
<dbReference type="InParanoid" id="A0A803SQF3"/>
<dbReference type="Gene3D" id="3.40.50.300">
    <property type="entry name" value="P-loop containing nucleotide triphosphate hydrolases"/>
    <property type="match status" value="1"/>
</dbReference>
<comment type="similarity">
    <text evidence="1">Belongs to the TRAFAC class TrmE-Era-EngA-EngB-Septin-like GTPase superfamily. AIG1/Toc34/Toc159-like paraseptin GTPase family. IAN subfamily.</text>
</comment>
<dbReference type="Pfam" id="PF04548">
    <property type="entry name" value="AIG1"/>
    <property type="match status" value="1"/>
</dbReference>
<dbReference type="GO" id="GO:0005525">
    <property type="term" value="F:GTP binding"/>
    <property type="evidence" value="ECO:0007669"/>
    <property type="project" value="UniProtKB-KW"/>
</dbReference>
<dbReference type="InterPro" id="IPR006703">
    <property type="entry name" value="G_AIG1"/>
</dbReference>
<sequence>QIRLRTCHLPLCYSPGRSTLTLFSLICSSGPGREESELRIVLVGKTGGGKSATGNTLLGRKAFESVAALRTTTLRCQRETQRWRDLDLSVIDTPALCDPDTPSTILLPEIRRCIDLSRPGPHALVFVTQVGRFTAEDQDAANQVRVVFGEWASRHMVILFTRKEDLGGDSLENYVWGSDNKALQGLIRKCGRRMCAFNNRASGEERERLEIVQRMVEKEGGRHYSNRLYLEPVLTDEKIRKVEDLIELQLPGFHSVEQKQSKKYKAALILQCNLSCNKSNSGGNTLAITGMGKLGPSL</sequence>
<dbReference type="GO" id="GO:0003924">
    <property type="term" value="F:GTPase activity"/>
    <property type="evidence" value="ECO:0000318"/>
    <property type="project" value="GO_Central"/>
</dbReference>
<dbReference type="Ensembl" id="ENSACAT00000044394.1">
    <property type="protein sequence ID" value="ENSACAP00000025193.1"/>
    <property type="gene ID" value="ENSACAG00000042016.1"/>
</dbReference>
<reference evidence="5 6" key="1">
    <citation type="submission" date="2009-12" db="EMBL/GenBank/DDBJ databases">
        <title>The Genome Sequence of Anolis carolinensis (Green Anole Lizard).</title>
        <authorList>
            <consortium name="The Genome Sequencing Platform"/>
            <person name="Di Palma F."/>
            <person name="Alfoldi J."/>
            <person name="Heiman D."/>
            <person name="Young S."/>
            <person name="Grabherr M."/>
            <person name="Johnson J."/>
            <person name="Lander E.S."/>
            <person name="Lindblad-Toh K."/>
        </authorList>
    </citation>
    <scope>NUCLEOTIDE SEQUENCE [LARGE SCALE GENOMIC DNA]</scope>
    <source>
        <strain evidence="5 6">JBL SC #1</strain>
    </source>
</reference>
<evidence type="ECO:0000259" key="4">
    <source>
        <dbReference type="PROSITE" id="PS51720"/>
    </source>
</evidence>
<evidence type="ECO:0000256" key="1">
    <source>
        <dbReference type="ARBA" id="ARBA00008535"/>
    </source>
</evidence>
<evidence type="ECO:0000313" key="6">
    <source>
        <dbReference type="Proteomes" id="UP000001646"/>
    </source>
</evidence>
<dbReference type="PANTHER" id="PTHR10903:SF73">
    <property type="entry name" value="GTPASE IMAP FAMILY MEMBER 8"/>
    <property type="match status" value="1"/>
</dbReference>
<evidence type="ECO:0000256" key="2">
    <source>
        <dbReference type="ARBA" id="ARBA00022741"/>
    </source>
</evidence>
<dbReference type="GeneTree" id="ENSGT00940000154844"/>
<dbReference type="AlphaFoldDB" id="A0A803SQF3"/>
<reference evidence="5" key="2">
    <citation type="submission" date="2025-08" db="UniProtKB">
        <authorList>
            <consortium name="Ensembl"/>
        </authorList>
    </citation>
    <scope>IDENTIFICATION</scope>
</reference>
<name>A0A803SQF3_ANOCA</name>
<dbReference type="Proteomes" id="UP000001646">
    <property type="component" value="Chromosome 4"/>
</dbReference>
<dbReference type="CDD" id="cd01852">
    <property type="entry name" value="AIG1"/>
    <property type="match status" value="1"/>
</dbReference>
<evidence type="ECO:0000313" key="5">
    <source>
        <dbReference type="Ensembl" id="ENSACAP00000025193.1"/>
    </source>
</evidence>
<organism evidence="5 6">
    <name type="scientific">Anolis carolinensis</name>
    <name type="common">Green anole</name>
    <name type="synonym">American chameleon</name>
    <dbReference type="NCBI Taxonomy" id="28377"/>
    <lineage>
        <taxon>Eukaryota</taxon>
        <taxon>Metazoa</taxon>
        <taxon>Chordata</taxon>
        <taxon>Craniata</taxon>
        <taxon>Vertebrata</taxon>
        <taxon>Euteleostomi</taxon>
        <taxon>Lepidosauria</taxon>
        <taxon>Squamata</taxon>
        <taxon>Bifurcata</taxon>
        <taxon>Unidentata</taxon>
        <taxon>Episquamata</taxon>
        <taxon>Toxicofera</taxon>
        <taxon>Iguania</taxon>
        <taxon>Dactyloidae</taxon>
        <taxon>Anolis</taxon>
    </lineage>
</organism>
<evidence type="ECO:0000256" key="3">
    <source>
        <dbReference type="ARBA" id="ARBA00023134"/>
    </source>
</evidence>
<proteinExistence type="inferred from homology"/>
<dbReference type="FunFam" id="3.40.50.300:FF:000366">
    <property type="entry name" value="GTPase, IMAP family member 2"/>
    <property type="match status" value="1"/>
</dbReference>
<feature type="domain" description="AIG1-type G" evidence="4">
    <location>
        <begin position="35"/>
        <end position="233"/>
    </location>
</feature>
<keyword evidence="3" id="KW-0342">GTP-binding</keyword>
<protein>
    <recommendedName>
        <fullName evidence="4">AIG1-type G domain-containing protein</fullName>
    </recommendedName>
</protein>
<dbReference type="InterPro" id="IPR027417">
    <property type="entry name" value="P-loop_NTPase"/>
</dbReference>
<dbReference type="InterPro" id="IPR045058">
    <property type="entry name" value="GIMA/IAN/Toc"/>
</dbReference>
<accession>A0A803SQF3</accession>
<keyword evidence="2" id="KW-0547">Nucleotide-binding</keyword>
<reference evidence="5" key="3">
    <citation type="submission" date="2025-09" db="UniProtKB">
        <authorList>
            <consortium name="Ensembl"/>
        </authorList>
    </citation>
    <scope>IDENTIFICATION</scope>
</reference>
<dbReference type="PANTHER" id="PTHR10903">
    <property type="entry name" value="GTPASE, IMAP FAMILY MEMBER-RELATED"/>
    <property type="match status" value="1"/>
</dbReference>
<dbReference type="SUPFAM" id="SSF52540">
    <property type="entry name" value="P-loop containing nucleoside triphosphate hydrolases"/>
    <property type="match status" value="1"/>
</dbReference>